<accession>A0A0B2K002</accession>
<evidence type="ECO:0000313" key="1">
    <source>
        <dbReference type="EMBL" id="KHM51542.1"/>
    </source>
</evidence>
<name>A0A0B2K002_9FIRM</name>
<dbReference type="RefSeq" id="WP_039210036.1">
    <property type="nucleotide sequence ID" value="NZ_JSCE01000187.1"/>
</dbReference>
<dbReference type="Proteomes" id="UP000030993">
    <property type="component" value="Unassembled WGS sequence"/>
</dbReference>
<reference evidence="1 2" key="1">
    <citation type="journal article" date="2013" name="PLoS ONE">
        <title>Identification and characterization of three novel lipases belonging to families II and V from Anaerovibrio lipolyticus 5ST.</title>
        <authorList>
            <person name="Prive F."/>
            <person name="Kaderbhai N.N."/>
            <person name="Girdwood S."/>
            <person name="Worgan H.J."/>
            <person name="Pinloche E."/>
            <person name="Scollan N.D."/>
            <person name="Huws S.A."/>
            <person name="Newbold C.J."/>
        </authorList>
    </citation>
    <scope>NUCLEOTIDE SEQUENCE [LARGE SCALE GENOMIC DNA]</scope>
    <source>
        <strain evidence="1 2">5S</strain>
    </source>
</reference>
<gene>
    <name evidence="1" type="ORF">NZ47_09980</name>
</gene>
<dbReference type="STRING" id="82374.NZ47_09980"/>
<organism evidence="1 2">
    <name type="scientific">Anaerovibrio lipolyticus</name>
    <dbReference type="NCBI Taxonomy" id="82374"/>
    <lineage>
        <taxon>Bacteria</taxon>
        <taxon>Bacillati</taxon>
        <taxon>Bacillota</taxon>
        <taxon>Negativicutes</taxon>
        <taxon>Selenomonadales</taxon>
        <taxon>Selenomonadaceae</taxon>
        <taxon>Anaerovibrio</taxon>
    </lineage>
</organism>
<evidence type="ECO:0000313" key="2">
    <source>
        <dbReference type="Proteomes" id="UP000030993"/>
    </source>
</evidence>
<proteinExistence type="predicted"/>
<evidence type="ECO:0008006" key="3">
    <source>
        <dbReference type="Google" id="ProtNLM"/>
    </source>
</evidence>
<dbReference type="AlphaFoldDB" id="A0A0B2K002"/>
<dbReference type="eggNOG" id="COG0727">
    <property type="taxonomic scope" value="Bacteria"/>
</dbReference>
<dbReference type="NCBIfam" id="NF038110">
    <property type="entry name" value="Lys_methyl_FliB"/>
    <property type="match status" value="1"/>
</dbReference>
<comment type="caution">
    <text evidence="1">The sequence shown here is derived from an EMBL/GenBank/DDBJ whole genome shotgun (WGS) entry which is preliminary data.</text>
</comment>
<protein>
    <recommendedName>
        <fullName evidence="3">Lysine-N-methylase</fullName>
    </recommendedName>
</protein>
<dbReference type="EMBL" id="JSCE01000187">
    <property type="protein sequence ID" value="KHM51542.1"/>
    <property type="molecule type" value="Genomic_DNA"/>
</dbReference>
<sequence>MNTVYPSFYKDFSCIASDCSHSCCKGWEIDIDNATAEKYLKIGGSLGDELRANISSATGVYSFGLAKNGACPFLQEDGLCKLILSAGEEILCEICTNHPRFYTVFNDYELAGVGLSCEVSCGLLLQAGSLEFSIEGQSSNLSFSEILKLLGINMKKEQQTFHPGLSQNDALEVLEIMGNTEPIDDKWREDIAAYLQYARENPKFLENYEQIMPHQIFQRIYQYIMYRQLKKLSDYSLDDLLIYTDISTEYIFIAAAITGDLPEAIRRWSEQIEYCPENVAMLLKM</sequence>
<keyword evidence="2" id="KW-1185">Reference proteome</keyword>